<keyword evidence="3" id="KW-0378">Hydrolase</keyword>
<dbReference type="OrthoDB" id="2964928at2"/>
<dbReference type="Pfam" id="PF04471">
    <property type="entry name" value="Mrr_cat"/>
    <property type="match status" value="1"/>
</dbReference>
<accession>A0A1W6YPH2</accession>
<proteinExistence type="predicted"/>
<dbReference type="Proteomes" id="UP000194151">
    <property type="component" value="Chromosome"/>
</dbReference>
<dbReference type="PANTHER" id="PTHR30015">
    <property type="entry name" value="MRR RESTRICTION SYSTEM PROTEIN"/>
    <property type="match status" value="1"/>
</dbReference>
<dbReference type="AlphaFoldDB" id="A0A1W6YPH2"/>
<feature type="region of interest" description="Disordered" evidence="1">
    <location>
        <begin position="599"/>
        <end position="620"/>
    </location>
</feature>
<keyword evidence="4" id="KW-1185">Reference proteome</keyword>
<feature type="domain" description="Restriction endonuclease type IV Mrr" evidence="2">
    <location>
        <begin position="688"/>
        <end position="800"/>
    </location>
</feature>
<dbReference type="GO" id="GO:0015666">
    <property type="term" value="F:restriction endodeoxyribonuclease activity"/>
    <property type="evidence" value="ECO:0007669"/>
    <property type="project" value="TreeGrafter"/>
</dbReference>
<dbReference type="GO" id="GO:0009307">
    <property type="term" value="P:DNA restriction-modification system"/>
    <property type="evidence" value="ECO:0007669"/>
    <property type="project" value="InterPro"/>
</dbReference>
<evidence type="ECO:0000313" key="4">
    <source>
        <dbReference type="Proteomes" id="UP000194151"/>
    </source>
</evidence>
<name>A0A1W6YPH2_9BORD</name>
<dbReference type="RefSeq" id="WP_086066262.1">
    <property type="nucleotide sequence ID" value="NZ_CP021108.1"/>
</dbReference>
<evidence type="ECO:0000259" key="2">
    <source>
        <dbReference type="Pfam" id="PF04471"/>
    </source>
</evidence>
<dbReference type="InterPro" id="IPR011856">
    <property type="entry name" value="tRNA_endonuc-like_dom_sf"/>
</dbReference>
<dbReference type="InterPro" id="IPR011335">
    <property type="entry name" value="Restrct_endonuc-II-like"/>
</dbReference>
<gene>
    <name evidence="3" type="ORF">CAL12_20230</name>
</gene>
<reference evidence="3 4" key="1">
    <citation type="submission" date="2017-05" db="EMBL/GenBank/DDBJ databases">
        <title>Complete and WGS of Bordetella genogroups.</title>
        <authorList>
            <person name="Spilker T."/>
            <person name="LiPuma J."/>
        </authorList>
    </citation>
    <scope>NUCLEOTIDE SEQUENCE [LARGE SCALE GENOMIC DNA]</scope>
    <source>
        <strain evidence="3 4">AU19157</strain>
    </source>
</reference>
<dbReference type="KEGG" id="bgv:CAL12_20230"/>
<evidence type="ECO:0000313" key="3">
    <source>
        <dbReference type="EMBL" id="ARP82911.1"/>
    </source>
</evidence>
<dbReference type="EMBL" id="CP021108">
    <property type="protein sequence ID" value="ARP82911.1"/>
    <property type="molecule type" value="Genomic_DNA"/>
</dbReference>
<feature type="compositionally biased region" description="Basic residues" evidence="1">
    <location>
        <begin position="610"/>
        <end position="620"/>
    </location>
</feature>
<keyword evidence="3" id="KW-0540">Nuclease</keyword>
<evidence type="ECO:0000256" key="1">
    <source>
        <dbReference type="SAM" id="MobiDB-lite"/>
    </source>
</evidence>
<protein>
    <submittedName>
        <fullName evidence="3">Restriction endonuclease</fullName>
    </submittedName>
</protein>
<dbReference type="GO" id="GO:0003677">
    <property type="term" value="F:DNA binding"/>
    <property type="evidence" value="ECO:0007669"/>
    <property type="project" value="InterPro"/>
</dbReference>
<dbReference type="InterPro" id="IPR007560">
    <property type="entry name" value="Restrct_endonuc_IV_Mrr"/>
</dbReference>
<dbReference type="InterPro" id="IPR052906">
    <property type="entry name" value="Type_IV_Methyl-Rstrct_Enzyme"/>
</dbReference>
<sequence length="805" mass="89560">MNDDDKRDAVTLTRPERIRQAQTADMPFARAKATNALPIAADGLKGLVAQFIGSTVGQRFFGPAWVGEDGVPCIIFIAHNSDAVKRVRRAEACAAVGWRWDNSPSMFFSLTVMTRAENPRPHVRWIRSSTDAVMVALRQKGRFLMTVATPDGQHSGWMEADLYAGMNSDTPSSSAMDAQWEFLTPGIPRSNIHERFDPFSLDDVVSRDERVEIPIWPDASSDAWAELAHNGPWADDLDAKDRARAAWGRQALRNRGRAAGFVQAILDRQLLDDVRPVVDSDGMWLEPGPLQERATTLVKRAPLIGRWLAGMAGPEPSAQASYEACFAVLQDPYSLFCFLDKFMQILNDAADDVLAEAAKGMFEAALLDARITRSGSHRPWMANTSGYGLEMKAAAIDMEAPLDDIEELWRCGLEIMDLLDAGLRLTPHDFPVPLGVICESLQNVVLECSYDEAEGTIQKMLREAQEARQWSIPWGARVEVDFGPFVATRIFESNGEFSCHFLDSADRYHHVAIGITGDPPRAASAHLIRPREDDGEVMWNTDAELSLKLIAAAIIRDFLVVEQRERLFNVRPMRRRIRGRDVRTVIYLPRVRYSTPHSDRFSVGETSAGRPKHSVAPHLRRASTASAAQRFLAQRYGMHIPEGFTFVRPHERGNAGDDERIRTYRSRSASRMIFDEVSTAPAGSRPAWFDFEKDCLRLLTLRGLRVVHQSANRDGDGGVDLYAVDEDSQSWIVQCKCWAQHRTVGPEIVRELYGAIALANRGGTKSRGILITTSGFSSGAVAAAVEFGFELINGEQFANFLMDGV</sequence>
<dbReference type="Gene3D" id="3.40.1350.10">
    <property type="match status" value="1"/>
</dbReference>
<dbReference type="STRING" id="1416806.CAL12_20230"/>
<keyword evidence="3" id="KW-0255">Endonuclease</keyword>
<dbReference type="SUPFAM" id="SSF52980">
    <property type="entry name" value="Restriction endonuclease-like"/>
    <property type="match status" value="1"/>
</dbReference>
<dbReference type="PANTHER" id="PTHR30015:SF7">
    <property type="entry name" value="TYPE IV METHYL-DIRECTED RESTRICTION ENZYME ECOKMRR"/>
    <property type="match status" value="1"/>
</dbReference>
<organism evidence="3 4">
    <name type="scientific">Bordetella genomosp. 8</name>
    <dbReference type="NCBI Taxonomy" id="1416806"/>
    <lineage>
        <taxon>Bacteria</taxon>
        <taxon>Pseudomonadati</taxon>
        <taxon>Pseudomonadota</taxon>
        <taxon>Betaproteobacteria</taxon>
        <taxon>Burkholderiales</taxon>
        <taxon>Alcaligenaceae</taxon>
        <taxon>Bordetella</taxon>
    </lineage>
</organism>